<sequence>MKKTIYISAAAYLALLSSCNLDLYPVTSYNEGNVSVDEESETQYSTRADMLGLRDAIYNSYVKNIQESGYQDWLVYSECRADNAYCGSPSTGEIAAIESNNVDGENKNVVRDWSYFMEQVSNANQIICNIDSILVNDSSMTQTEHDEWKSEALCWRAYNLFFMTQLWGDVPMVTTIPPAITAENIEEVYDEYFPSRTPIGEVYDQIIEDLEYACQYAPEPNVADEGDKNQFSKGFAYGLLARVYAEKTRQDWQKVAEYCQAVEDFGYRLCENYGDLWAYDDSDVNRNTTESIFEVTWTKDQGNWVWMMFHRNYYNPDDSFTWAKWITPSRDLIAAYEAEGDTERMNASIVWDQCSWSNYYPSDNYAFMHKCPTNASSIILMRLGEIYLLHAEALAMLGNFSAGNGATYYVNLVRERAKLDPIDELSSQEDMIDAVLHERRLELAFEGFRFFDLVRHDKAKEVHDSMPLEDSYWQTRYALTDETILMPVPTTEMDNNPSLVQNPGY</sequence>
<protein>
    <submittedName>
        <fullName evidence="9">RagB/SusD family nutrient uptake outer membrane protein</fullName>
    </submittedName>
</protein>
<evidence type="ECO:0000256" key="3">
    <source>
        <dbReference type="ARBA" id="ARBA00022729"/>
    </source>
</evidence>
<evidence type="ECO:0000256" key="5">
    <source>
        <dbReference type="ARBA" id="ARBA00023237"/>
    </source>
</evidence>
<evidence type="ECO:0000256" key="4">
    <source>
        <dbReference type="ARBA" id="ARBA00023136"/>
    </source>
</evidence>
<name>A0A9D9IT46_9BACT</name>
<dbReference type="CDD" id="cd08977">
    <property type="entry name" value="SusD"/>
    <property type="match status" value="1"/>
</dbReference>
<dbReference type="Gene3D" id="1.25.40.390">
    <property type="match status" value="1"/>
</dbReference>
<feature type="signal peptide" evidence="6">
    <location>
        <begin position="1"/>
        <end position="23"/>
    </location>
</feature>
<comment type="similarity">
    <text evidence="2">Belongs to the SusD family.</text>
</comment>
<dbReference type="InterPro" id="IPR033985">
    <property type="entry name" value="SusD-like_N"/>
</dbReference>
<evidence type="ECO:0000256" key="6">
    <source>
        <dbReference type="SAM" id="SignalP"/>
    </source>
</evidence>
<feature type="domain" description="RagB/SusD" evidence="7">
    <location>
        <begin position="376"/>
        <end position="505"/>
    </location>
</feature>
<evidence type="ECO:0000313" key="9">
    <source>
        <dbReference type="EMBL" id="MBO8478312.1"/>
    </source>
</evidence>
<organism evidence="9 10">
    <name type="scientific">Candidatus Cryptobacteroides excrementipullorum</name>
    <dbReference type="NCBI Taxonomy" id="2840761"/>
    <lineage>
        <taxon>Bacteria</taxon>
        <taxon>Pseudomonadati</taxon>
        <taxon>Bacteroidota</taxon>
        <taxon>Bacteroidia</taxon>
        <taxon>Bacteroidales</taxon>
        <taxon>Candidatus Cryptobacteroides</taxon>
    </lineage>
</organism>
<feature type="chain" id="PRO_5038855786" evidence="6">
    <location>
        <begin position="24"/>
        <end position="505"/>
    </location>
</feature>
<dbReference type="EMBL" id="JADILZ010000045">
    <property type="protein sequence ID" value="MBO8478312.1"/>
    <property type="molecule type" value="Genomic_DNA"/>
</dbReference>
<evidence type="ECO:0000259" key="8">
    <source>
        <dbReference type="Pfam" id="PF14322"/>
    </source>
</evidence>
<dbReference type="InterPro" id="IPR011990">
    <property type="entry name" value="TPR-like_helical_dom_sf"/>
</dbReference>
<accession>A0A9D9IT46</accession>
<reference evidence="9" key="2">
    <citation type="journal article" date="2021" name="PeerJ">
        <title>Extensive microbial diversity within the chicken gut microbiome revealed by metagenomics and culture.</title>
        <authorList>
            <person name="Gilroy R."/>
            <person name="Ravi A."/>
            <person name="Getino M."/>
            <person name="Pursley I."/>
            <person name="Horton D.L."/>
            <person name="Alikhan N.F."/>
            <person name="Baker D."/>
            <person name="Gharbi K."/>
            <person name="Hall N."/>
            <person name="Watson M."/>
            <person name="Adriaenssens E.M."/>
            <person name="Foster-Nyarko E."/>
            <person name="Jarju S."/>
            <person name="Secka A."/>
            <person name="Antonio M."/>
            <person name="Oren A."/>
            <person name="Chaudhuri R.R."/>
            <person name="La Ragione R."/>
            <person name="Hildebrand F."/>
            <person name="Pallen M.J."/>
        </authorList>
    </citation>
    <scope>NUCLEOTIDE SEQUENCE</scope>
    <source>
        <strain evidence="9">2478</strain>
    </source>
</reference>
<dbReference type="SUPFAM" id="SSF48452">
    <property type="entry name" value="TPR-like"/>
    <property type="match status" value="1"/>
</dbReference>
<evidence type="ECO:0000256" key="1">
    <source>
        <dbReference type="ARBA" id="ARBA00004442"/>
    </source>
</evidence>
<comment type="caution">
    <text evidence="9">The sequence shown here is derived from an EMBL/GenBank/DDBJ whole genome shotgun (WGS) entry which is preliminary data.</text>
</comment>
<evidence type="ECO:0000259" key="7">
    <source>
        <dbReference type="Pfam" id="PF07980"/>
    </source>
</evidence>
<comment type="subcellular location">
    <subcellularLocation>
        <location evidence="1">Cell outer membrane</location>
    </subcellularLocation>
</comment>
<evidence type="ECO:0000256" key="2">
    <source>
        <dbReference type="ARBA" id="ARBA00006275"/>
    </source>
</evidence>
<dbReference type="AlphaFoldDB" id="A0A9D9IT46"/>
<reference evidence="9" key="1">
    <citation type="submission" date="2020-10" db="EMBL/GenBank/DDBJ databases">
        <authorList>
            <person name="Gilroy R."/>
        </authorList>
    </citation>
    <scope>NUCLEOTIDE SEQUENCE</scope>
    <source>
        <strain evidence="9">2478</strain>
    </source>
</reference>
<keyword evidence="5" id="KW-0998">Cell outer membrane</keyword>
<gene>
    <name evidence="9" type="ORF">IAB80_05445</name>
</gene>
<dbReference type="PROSITE" id="PS51257">
    <property type="entry name" value="PROKAR_LIPOPROTEIN"/>
    <property type="match status" value="1"/>
</dbReference>
<dbReference type="InterPro" id="IPR012944">
    <property type="entry name" value="SusD_RagB_dom"/>
</dbReference>
<dbReference type="GO" id="GO:0009279">
    <property type="term" value="C:cell outer membrane"/>
    <property type="evidence" value="ECO:0007669"/>
    <property type="project" value="UniProtKB-SubCell"/>
</dbReference>
<proteinExistence type="inferred from homology"/>
<evidence type="ECO:0000313" key="10">
    <source>
        <dbReference type="Proteomes" id="UP000823771"/>
    </source>
</evidence>
<dbReference type="Pfam" id="PF07980">
    <property type="entry name" value="SusD_RagB"/>
    <property type="match status" value="1"/>
</dbReference>
<keyword evidence="3 6" id="KW-0732">Signal</keyword>
<keyword evidence="4" id="KW-0472">Membrane</keyword>
<feature type="domain" description="SusD-like N-terminal" evidence="8">
    <location>
        <begin position="39"/>
        <end position="244"/>
    </location>
</feature>
<dbReference type="Pfam" id="PF14322">
    <property type="entry name" value="SusD-like_3"/>
    <property type="match status" value="1"/>
</dbReference>
<dbReference type="Proteomes" id="UP000823771">
    <property type="component" value="Unassembled WGS sequence"/>
</dbReference>